<keyword evidence="4" id="KW-0378">Hydrolase</keyword>
<feature type="transmembrane region" description="Helical" evidence="7">
    <location>
        <begin position="92"/>
        <end position="110"/>
    </location>
</feature>
<evidence type="ECO:0000256" key="7">
    <source>
        <dbReference type="SAM" id="Phobius"/>
    </source>
</evidence>
<keyword evidence="3 7" id="KW-0812">Transmembrane</keyword>
<reference evidence="9" key="1">
    <citation type="submission" date="2022-04" db="EMBL/GenBank/DDBJ databases">
        <title>Complete genome sequence of a cyanobacterium, Nostoc sp. SO-36, isolated in Antarctica.</title>
        <authorList>
            <person name="Kanesaki Y."/>
            <person name="Effendi D."/>
            <person name="Sakamoto T."/>
            <person name="Ohtani S."/>
            <person name="Awai K."/>
        </authorList>
    </citation>
    <scope>NUCLEOTIDE SEQUENCE</scope>
    <source>
        <strain evidence="9">SO-36</strain>
    </source>
</reference>
<name>A0ABM7Z856_NOSCO</name>
<comment type="subcellular location">
    <subcellularLocation>
        <location evidence="1">Cell membrane</location>
        <topology evidence="1">Multi-pass membrane protein</topology>
    </subcellularLocation>
</comment>
<dbReference type="RefSeq" id="WP_251956810.1">
    <property type="nucleotide sequence ID" value="NZ_AP025732.1"/>
</dbReference>
<keyword evidence="10" id="KW-1185">Reference proteome</keyword>
<gene>
    <name evidence="9" type="ORF">ANSO36C_51660</name>
</gene>
<proteinExistence type="predicted"/>
<feature type="transmembrane region" description="Helical" evidence="7">
    <location>
        <begin position="211"/>
        <end position="229"/>
    </location>
</feature>
<evidence type="ECO:0000256" key="1">
    <source>
        <dbReference type="ARBA" id="ARBA00004651"/>
    </source>
</evidence>
<dbReference type="CDD" id="cd03392">
    <property type="entry name" value="PAP2_like_2"/>
    <property type="match status" value="1"/>
</dbReference>
<evidence type="ECO:0000256" key="4">
    <source>
        <dbReference type="ARBA" id="ARBA00022801"/>
    </source>
</evidence>
<protein>
    <submittedName>
        <fullName evidence="9">Phosphatidylglycerophosphatase B</fullName>
    </submittedName>
</protein>
<feature type="domain" description="Phosphatidic acid phosphatase type 2/haloperoxidase" evidence="8">
    <location>
        <begin position="117"/>
        <end position="226"/>
    </location>
</feature>
<evidence type="ECO:0000256" key="6">
    <source>
        <dbReference type="ARBA" id="ARBA00023136"/>
    </source>
</evidence>
<feature type="transmembrane region" description="Helical" evidence="7">
    <location>
        <begin position="35"/>
        <end position="54"/>
    </location>
</feature>
<organism evidence="9 10">
    <name type="scientific">Nostoc cf. commune SO-36</name>
    <dbReference type="NCBI Taxonomy" id="449208"/>
    <lineage>
        <taxon>Bacteria</taxon>
        <taxon>Bacillati</taxon>
        <taxon>Cyanobacteriota</taxon>
        <taxon>Cyanophyceae</taxon>
        <taxon>Nostocales</taxon>
        <taxon>Nostocaceae</taxon>
        <taxon>Nostoc</taxon>
    </lineage>
</organism>
<evidence type="ECO:0000313" key="10">
    <source>
        <dbReference type="Proteomes" id="UP001055453"/>
    </source>
</evidence>
<accession>A0ABM7Z856</accession>
<evidence type="ECO:0000259" key="8">
    <source>
        <dbReference type="SMART" id="SM00014"/>
    </source>
</evidence>
<keyword evidence="5 7" id="KW-1133">Transmembrane helix</keyword>
<keyword evidence="6 7" id="KW-0472">Membrane</keyword>
<evidence type="ECO:0000313" key="9">
    <source>
        <dbReference type="EMBL" id="BDI19364.1"/>
    </source>
</evidence>
<keyword evidence="2" id="KW-1003">Cell membrane</keyword>
<sequence length="260" mass="29363">MPELEKVNNENQQTPKLRSPIGFVQKLLITYWRSLLLLFVGIYLPLQIFGLLALEVRYNEGGFPWDLPILVTVHSLAQPQLDVFATIVTKLGSFRTVLPVLSAIALILLVQRRWRSLTYLLITAAGSATINRTAKEFWHRVRPDLWTSVAPEFDYSFPSGHAMTSMTLITLLVVLTWGSIWCWLTVILGSVYLLAIGWTRLYLGVHFPSDIIAGWMVAIAWAIGVSFIIRPLSQSANITSEKLVSETKLLPEEQELLTKE</sequence>
<feature type="transmembrane region" description="Helical" evidence="7">
    <location>
        <begin position="168"/>
        <end position="199"/>
    </location>
</feature>
<dbReference type="EMBL" id="AP025732">
    <property type="protein sequence ID" value="BDI19364.1"/>
    <property type="molecule type" value="Genomic_DNA"/>
</dbReference>
<evidence type="ECO:0000256" key="2">
    <source>
        <dbReference type="ARBA" id="ARBA00022475"/>
    </source>
</evidence>
<dbReference type="Gene3D" id="1.20.144.10">
    <property type="entry name" value="Phosphatidic acid phosphatase type 2/haloperoxidase"/>
    <property type="match status" value="1"/>
</dbReference>
<dbReference type="PANTHER" id="PTHR14969">
    <property type="entry name" value="SPHINGOSINE-1-PHOSPHATE PHOSPHOHYDROLASE"/>
    <property type="match status" value="1"/>
</dbReference>
<dbReference type="PANTHER" id="PTHR14969:SF62">
    <property type="entry name" value="DECAPRENYLPHOSPHORYL-5-PHOSPHORIBOSE PHOSPHATASE RV3807C-RELATED"/>
    <property type="match status" value="1"/>
</dbReference>
<dbReference type="Proteomes" id="UP001055453">
    <property type="component" value="Chromosome"/>
</dbReference>
<dbReference type="InterPro" id="IPR036938">
    <property type="entry name" value="PAP2/HPO_sf"/>
</dbReference>
<dbReference type="InterPro" id="IPR000326">
    <property type="entry name" value="PAP2/HPO"/>
</dbReference>
<dbReference type="SUPFAM" id="SSF48317">
    <property type="entry name" value="Acid phosphatase/Vanadium-dependent haloperoxidase"/>
    <property type="match status" value="1"/>
</dbReference>
<evidence type="ECO:0000256" key="3">
    <source>
        <dbReference type="ARBA" id="ARBA00022692"/>
    </source>
</evidence>
<dbReference type="SMART" id="SM00014">
    <property type="entry name" value="acidPPc"/>
    <property type="match status" value="1"/>
</dbReference>
<evidence type="ECO:0000256" key="5">
    <source>
        <dbReference type="ARBA" id="ARBA00022989"/>
    </source>
</evidence>
<dbReference type="Pfam" id="PF01569">
    <property type="entry name" value="PAP2"/>
    <property type="match status" value="1"/>
</dbReference>